<gene>
    <name evidence="3" type="ORF">OB955_19710</name>
    <name evidence="2" type="ORF">OB960_25415</name>
</gene>
<protein>
    <recommendedName>
        <fullName evidence="1">DUF7344 domain-containing protein</fullName>
    </recommendedName>
</protein>
<dbReference type="Proteomes" id="UP001321018">
    <property type="component" value="Unassembled WGS sequence"/>
</dbReference>
<dbReference type="AlphaFoldDB" id="A0AAP3E4T1"/>
<evidence type="ECO:0000313" key="3">
    <source>
        <dbReference type="EMBL" id="MCU4974950.1"/>
    </source>
</evidence>
<dbReference type="EMBL" id="JAOPKA010000039">
    <property type="protein sequence ID" value="MCU4744710.1"/>
    <property type="molecule type" value="Genomic_DNA"/>
</dbReference>
<keyword evidence="4" id="KW-1185">Reference proteome</keyword>
<organism evidence="2 5">
    <name type="scientific">Natronoglomus mannanivorans</name>
    <dbReference type="NCBI Taxonomy" id="2979990"/>
    <lineage>
        <taxon>Archaea</taxon>
        <taxon>Methanobacteriati</taxon>
        <taxon>Methanobacteriota</taxon>
        <taxon>Stenosarchaea group</taxon>
        <taxon>Halobacteria</taxon>
        <taxon>Halobacteriales</taxon>
        <taxon>Natrialbaceae</taxon>
        <taxon>Natronoglomus</taxon>
    </lineage>
</organism>
<dbReference type="Proteomes" id="UP001320972">
    <property type="component" value="Unassembled WGS sequence"/>
</dbReference>
<evidence type="ECO:0000313" key="4">
    <source>
        <dbReference type="Proteomes" id="UP001320972"/>
    </source>
</evidence>
<feature type="domain" description="DUF7344" evidence="1">
    <location>
        <begin position="24"/>
        <end position="98"/>
    </location>
</feature>
<evidence type="ECO:0000313" key="5">
    <source>
        <dbReference type="Proteomes" id="UP001321018"/>
    </source>
</evidence>
<comment type="caution">
    <text evidence="2">The sequence shown here is derived from an EMBL/GenBank/DDBJ whole genome shotgun (WGS) entry which is preliminary data.</text>
</comment>
<evidence type="ECO:0000313" key="2">
    <source>
        <dbReference type="EMBL" id="MCU4744710.1"/>
    </source>
</evidence>
<reference evidence="2 4" key="1">
    <citation type="submission" date="2022-09" db="EMBL/GenBank/DDBJ databases">
        <title>Enrichment on poylsaccharides allowed isolation of novel metabolic and taxonomic groups of Haloarchaea.</title>
        <authorList>
            <person name="Sorokin D.Y."/>
            <person name="Elcheninov A.G."/>
            <person name="Khizhniak T.V."/>
            <person name="Kolganova T.V."/>
            <person name="Kublanov I.V."/>
        </authorList>
    </citation>
    <scope>NUCLEOTIDE SEQUENCE</scope>
    <source>
        <strain evidence="3 4">AArc-m2/3/4</strain>
        <strain evidence="2">AArc-xg1-1</strain>
    </source>
</reference>
<dbReference type="InterPro" id="IPR036388">
    <property type="entry name" value="WH-like_DNA-bd_sf"/>
</dbReference>
<accession>A0AAP3E4T1</accession>
<dbReference type="Pfam" id="PF24035">
    <property type="entry name" value="DUF7344"/>
    <property type="match status" value="1"/>
</dbReference>
<dbReference type="EMBL" id="JAOPKB010000014">
    <property type="protein sequence ID" value="MCU4974950.1"/>
    <property type="molecule type" value="Genomic_DNA"/>
</dbReference>
<sequence>MMPKTRDPNQSDEDRHEITPTQLFTAFSHERRQQTLAYLAQKPAAIALGDLAEYIAIKEERPSYEWYERVLTELAHSHLPHLQDAGLVHYDAADETVELAVDRRVVAPYLRLAGYDDA</sequence>
<name>A0AAP3E4T1_9EURY</name>
<proteinExistence type="predicted"/>
<dbReference type="InterPro" id="IPR055768">
    <property type="entry name" value="DUF7344"/>
</dbReference>
<evidence type="ECO:0000259" key="1">
    <source>
        <dbReference type="Pfam" id="PF24035"/>
    </source>
</evidence>
<dbReference type="Gene3D" id="1.10.10.10">
    <property type="entry name" value="Winged helix-like DNA-binding domain superfamily/Winged helix DNA-binding domain"/>
    <property type="match status" value="1"/>
</dbReference>